<comment type="similarity">
    <text evidence="1 3">Belongs to the enoyl-CoA hydratase/isomerase family.</text>
</comment>
<dbReference type="GO" id="GO:0006635">
    <property type="term" value="P:fatty acid beta-oxidation"/>
    <property type="evidence" value="ECO:0007669"/>
    <property type="project" value="TreeGrafter"/>
</dbReference>
<protein>
    <submittedName>
        <fullName evidence="4">Enoyl-CoA hydratase</fullName>
    </submittedName>
</protein>
<reference evidence="4" key="1">
    <citation type="submission" date="2019-11" db="EMBL/GenBank/DDBJ databases">
        <authorList>
            <person name="Li J."/>
        </authorList>
    </citation>
    <scope>NUCLEOTIDE SEQUENCE</scope>
    <source>
        <strain evidence="4">B6B</strain>
    </source>
</reference>
<accession>A0A6A8DL98</accession>
<dbReference type="InterPro" id="IPR014748">
    <property type="entry name" value="Enoyl-CoA_hydra_C"/>
</dbReference>
<dbReference type="PROSITE" id="PS00166">
    <property type="entry name" value="ENOYL_COA_HYDRATASE"/>
    <property type="match status" value="1"/>
</dbReference>
<dbReference type="Gene3D" id="1.10.12.10">
    <property type="entry name" value="Lyase 2-enoyl-coa Hydratase, Chain A, domain 2"/>
    <property type="match status" value="1"/>
</dbReference>
<proteinExistence type="inferred from homology"/>
<dbReference type="InterPro" id="IPR029045">
    <property type="entry name" value="ClpP/crotonase-like_dom_sf"/>
</dbReference>
<evidence type="ECO:0000256" key="2">
    <source>
        <dbReference type="ARBA" id="ARBA00023239"/>
    </source>
</evidence>
<dbReference type="Gene3D" id="3.90.226.10">
    <property type="entry name" value="2-enoyl-CoA Hydratase, Chain A, domain 1"/>
    <property type="match status" value="1"/>
</dbReference>
<dbReference type="OrthoDB" id="9787660at2"/>
<dbReference type="Pfam" id="PF00378">
    <property type="entry name" value="ECH_1"/>
    <property type="match status" value="1"/>
</dbReference>
<evidence type="ECO:0000313" key="4">
    <source>
        <dbReference type="EMBL" id="MRH42032.1"/>
    </source>
</evidence>
<organism evidence="4 5">
    <name type="scientific">Aquibacillus halophilus</name>
    <dbReference type="NCBI Taxonomy" id="930132"/>
    <lineage>
        <taxon>Bacteria</taxon>
        <taxon>Bacillati</taxon>
        <taxon>Bacillota</taxon>
        <taxon>Bacilli</taxon>
        <taxon>Bacillales</taxon>
        <taxon>Bacillaceae</taxon>
        <taxon>Aquibacillus</taxon>
    </lineage>
</organism>
<dbReference type="AlphaFoldDB" id="A0A6A8DL98"/>
<dbReference type="InterPro" id="IPR001753">
    <property type="entry name" value="Enoyl-CoA_hydra/iso"/>
</dbReference>
<evidence type="ECO:0000313" key="5">
    <source>
        <dbReference type="Proteomes" id="UP000799092"/>
    </source>
</evidence>
<evidence type="ECO:0000256" key="1">
    <source>
        <dbReference type="ARBA" id="ARBA00005254"/>
    </source>
</evidence>
<name>A0A6A8DL98_9BACI</name>
<dbReference type="CDD" id="cd06558">
    <property type="entry name" value="crotonase-like"/>
    <property type="match status" value="1"/>
</dbReference>
<keyword evidence="5" id="KW-1185">Reference proteome</keyword>
<keyword evidence="2" id="KW-0456">Lyase</keyword>
<dbReference type="RefSeq" id="WP_153735686.1">
    <property type="nucleotide sequence ID" value="NZ_WJNG01000003.1"/>
</dbReference>
<comment type="caution">
    <text evidence="4">The sequence shown here is derived from an EMBL/GenBank/DDBJ whole genome shotgun (WGS) entry which is preliminary data.</text>
</comment>
<sequence>MSKEDIILKIDNKIATLFLNKPEKKNAMSLSMYQLLLDLLSTIERDESIKAVVIRSVNDSVFAAGADISEFIESRSTKEKAKKYNDSALGAIDKLYRLNKPTIAMIQGHAIGGGVELALACDYRLSADDGIFGITPSKLGIVYNLASTKRLIDTIGAPKTKDLLYTGKFINSEQALTMGLVHEVYLKRELEENTYNLARRLVTSSTVAISGTKTVIQAVLDGENEETEELEQLILDSFESDDYKEGIQAFLSKRAPNFK</sequence>
<dbReference type="Proteomes" id="UP000799092">
    <property type="component" value="Unassembled WGS sequence"/>
</dbReference>
<dbReference type="SUPFAM" id="SSF52096">
    <property type="entry name" value="ClpP/crotonase"/>
    <property type="match status" value="1"/>
</dbReference>
<dbReference type="PANTHER" id="PTHR11941:SF54">
    <property type="entry name" value="ENOYL-COA HYDRATASE, MITOCHONDRIAL"/>
    <property type="match status" value="1"/>
</dbReference>
<gene>
    <name evidence="4" type="ORF">GH741_05000</name>
</gene>
<dbReference type="InterPro" id="IPR018376">
    <property type="entry name" value="Enoyl-CoA_hyd/isom_CS"/>
</dbReference>
<dbReference type="PANTHER" id="PTHR11941">
    <property type="entry name" value="ENOYL-COA HYDRATASE-RELATED"/>
    <property type="match status" value="1"/>
</dbReference>
<dbReference type="GO" id="GO:0016829">
    <property type="term" value="F:lyase activity"/>
    <property type="evidence" value="ECO:0007669"/>
    <property type="project" value="UniProtKB-KW"/>
</dbReference>
<dbReference type="EMBL" id="WJNG01000003">
    <property type="protein sequence ID" value="MRH42032.1"/>
    <property type="molecule type" value="Genomic_DNA"/>
</dbReference>
<evidence type="ECO:0000256" key="3">
    <source>
        <dbReference type="RuleBase" id="RU003707"/>
    </source>
</evidence>